<dbReference type="Pfam" id="PF03602">
    <property type="entry name" value="Cons_hypoth95"/>
    <property type="match status" value="1"/>
</dbReference>
<dbReference type="OrthoDB" id="9803017at2"/>
<keyword evidence="2 4" id="KW-0808">Transferase</keyword>
<evidence type="ECO:0000313" key="5">
    <source>
        <dbReference type="Proteomes" id="UP000004671"/>
    </source>
</evidence>
<dbReference type="PANTHER" id="PTHR43542">
    <property type="entry name" value="METHYLTRANSFERASE"/>
    <property type="match status" value="1"/>
</dbReference>
<accession>H1XV59</accession>
<dbReference type="InterPro" id="IPR029063">
    <property type="entry name" value="SAM-dependent_MTases_sf"/>
</dbReference>
<reference evidence="3 6" key="2">
    <citation type="submission" date="2016-11" db="EMBL/GenBank/DDBJ databases">
        <title>Genomic analysis of Caldithrix abyssi and proposal of a novel bacterial phylum Caldithrichaeota.</title>
        <authorList>
            <person name="Kublanov I."/>
            <person name="Sigalova O."/>
            <person name="Gavrilov S."/>
            <person name="Lebedinsky A."/>
            <person name="Ivanova N."/>
            <person name="Daum C."/>
            <person name="Reddy T."/>
            <person name="Klenk H.P."/>
            <person name="Goker M."/>
            <person name="Reva O."/>
            <person name="Miroshnichenko M."/>
            <person name="Kyprides N."/>
            <person name="Woyke T."/>
            <person name="Gelfand M."/>
        </authorList>
    </citation>
    <scope>NUCLEOTIDE SEQUENCE [LARGE SCALE GENOMIC DNA]</scope>
    <source>
        <strain evidence="3 6">LF13</strain>
    </source>
</reference>
<proteinExistence type="predicted"/>
<keyword evidence="5" id="KW-1185">Reference proteome</keyword>
<evidence type="ECO:0000313" key="4">
    <source>
        <dbReference type="EMBL" id="EHO40565.1"/>
    </source>
</evidence>
<dbReference type="eggNOG" id="COG0742">
    <property type="taxonomic scope" value="Bacteria"/>
</dbReference>
<dbReference type="NCBIfam" id="TIGR00095">
    <property type="entry name" value="16S rRNA (guanine(966)-N(2))-methyltransferase RsmD"/>
    <property type="match status" value="1"/>
</dbReference>
<dbReference type="GO" id="GO:0008168">
    <property type="term" value="F:methyltransferase activity"/>
    <property type="evidence" value="ECO:0007669"/>
    <property type="project" value="UniProtKB-KW"/>
</dbReference>
<evidence type="ECO:0000313" key="3">
    <source>
        <dbReference type="EMBL" id="APF16769.1"/>
    </source>
</evidence>
<dbReference type="Proteomes" id="UP000183868">
    <property type="component" value="Chromosome"/>
</dbReference>
<dbReference type="Proteomes" id="UP000004671">
    <property type="component" value="Chromosome"/>
</dbReference>
<sequence length="186" mass="20771">MRIIAGIYKGRKLKGSADLSIRPTTGRVKELIFNVLQKFPENKVVVDLFSGSGNLGIEALSRGAQRVIFVDASDRSLLVLKENLSSIGVPEDKYTIVKSDAISFARKASFRADLLLLDPPFKYPELQTLIDLLTSSEMMTSKTVLVVEHENINPVQKEGAEYEVLIQKKMGRSLISFIVKKEEDEQ</sequence>
<evidence type="ECO:0000256" key="2">
    <source>
        <dbReference type="ARBA" id="ARBA00022679"/>
    </source>
</evidence>
<reference evidence="4 5" key="1">
    <citation type="submission" date="2011-09" db="EMBL/GenBank/DDBJ databases">
        <title>The permanent draft genome of Caldithrix abyssi DSM 13497.</title>
        <authorList>
            <consortium name="US DOE Joint Genome Institute (JGI-PGF)"/>
            <person name="Lucas S."/>
            <person name="Han J."/>
            <person name="Lapidus A."/>
            <person name="Bruce D."/>
            <person name="Goodwin L."/>
            <person name="Pitluck S."/>
            <person name="Peters L."/>
            <person name="Kyrpides N."/>
            <person name="Mavromatis K."/>
            <person name="Ivanova N."/>
            <person name="Mikhailova N."/>
            <person name="Chertkov O."/>
            <person name="Detter J.C."/>
            <person name="Tapia R."/>
            <person name="Han C."/>
            <person name="Land M."/>
            <person name="Hauser L."/>
            <person name="Markowitz V."/>
            <person name="Cheng J.-F."/>
            <person name="Hugenholtz P."/>
            <person name="Woyke T."/>
            <person name="Wu D."/>
            <person name="Spring S."/>
            <person name="Brambilla E."/>
            <person name="Klenk H.-P."/>
            <person name="Eisen J.A."/>
        </authorList>
    </citation>
    <scope>NUCLEOTIDE SEQUENCE [LARGE SCALE GENOMIC DNA]</scope>
    <source>
        <strain evidence="4 5">DSM 13497</strain>
    </source>
</reference>
<dbReference type="GO" id="GO:0031167">
    <property type="term" value="P:rRNA methylation"/>
    <property type="evidence" value="ECO:0007669"/>
    <property type="project" value="InterPro"/>
</dbReference>
<dbReference type="PIRSF" id="PIRSF004553">
    <property type="entry name" value="CHP00095"/>
    <property type="match status" value="1"/>
</dbReference>
<evidence type="ECO:0000256" key="1">
    <source>
        <dbReference type="ARBA" id="ARBA00022603"/>
    </source>
</evidence>
<organism evidence="4 5">
    <name type="scientific">Caldithrix abyssi DSM 13497</name>
    <dbReference type="NCBI Taxonomy" id="880073"/>
    <lineage>
        <taxon>Bacteria</taxon>
        <taxon>Pseudomonadati</taxon>
        <taxon>Calditrichota</taxon>
        <taxon>Calditrichia</taxon>
        <taxon>Calditrichales</taxon>
        <taxon>Calditrichaceae</taxon>
        <taxon>Caldithrix</taxon>
    </lineage>
</organism>
<dbReference type="CDD" id="cd02440">
    <property type="entry name" value="AdoMet_MTases"/>
    <property type="match status" value="1"/>
</dbReference>
<dbReference type="AlphaFoldDB" id="H1XV59"/>
<dbReference type="InParanoid" id="H1XV59"/>
<protein>
    <submittedName>
        <fullName evidence="3 4">Methyltransferase</fullName>
    </submittedName>
</protein>
<name>H1XV59_CALAY</name>
<dbReference type="EMBL" id="CP018099">
    <property type="protein sequence ID" value="APF16769.1"/>
    <property type="molecule type" value="Genomic_DNA"/>
</dbReference>
<evidence type="ECO:0000313" key="6">
    <source>
        <dbReference type="Proteomes" id="UP000183868"/>
    </source>
</evidence>
<dbReference type="FunCoup" id="H1XV59">
    <property type="interactions" value="336"/>
</dbReference>
<gene>
    <name evidence="3" type="ORF">Cabys_18</name>
    <name evidence="4" type="ORF">Calab_0931</name>
</gene>
<dbReference type="Gene3D" id="3.40.50.150">
    <property type="entry name" value="Vaccinia Virus protein VP39"/>
    <property type="match status" value="1"/>
</dbReference>
<dbReference type="PANTHER" id="PTHR43542:SF1">
    <property type="entry name" value="METHYLTRANSFERASE"/>
    <property type="match status" value="1"/>
</dbReference>
<dbReference type="RefSeq" id="WP_006927571.1">
    <property type="nucleotide sequence ID" value="NZ_CM001402.1"/>
</dbReference>
<dbReference type="KEGG" id="caby:Cabys_18"/>
<dbReference type="STRING" id="880073.Cabys_18"/>
<dbReference type="EMBL" id="CM001402">
    <property type="protein sequence ID" value="EHO40565.1"/>
    <property type="molecule type" value="Genomic_DNA"/>
</dbReference>
<dbReference type="PaxDb" id="880073-Calab_0931"/>
<dbReference type="InterPro" id="IPR004398">
    <property type="entry name" value="RNA_MeTrfase_RsmD"/>
</dbReference>
<dbReference type="SUPFAM" id="SSF53335">
    <property type="entry name" value="S-adenosyl-L-methionine-dependent methyltransferases"/>
    <property type="match status" value="1"/>
</dbReference>
<keyword evidence="1 4" id="KW-0489">Methyltransferase</keyword>
<dbReference type="HOGENOM" id="CLU_075826_0_2_0"/>